<dbReference type="InterPro" id="IPR053235">
    <property type="entry name" value="Ser_Thr_kinase"/>
</dbReference>
<reference evidence="2" key="1">
    <citation type="submission" date="2022-10" db="EMBL/GenBank/DDBJ databases">
        <title>Tapping the CABI collections for fungal endophytes: first genome assemblies for Collariella, Neodidymelliopsis, Ascochyta clinopodiicola, Didymella pomorum, Didymosphaeria variabile, Neocosmospora piperis and Neocucurbitaria cava.</title>
        <authorList>
            <person name="Hill R."/>
        </authorList>
    </citation>
    <scope>NUCLEOTIDE SEQUENCE</scope>
    <source>
        <strain evidence="2">IMI 355082</strain>
    </source>
</reference>
<dbReference type="AlphaFoldDB" id="A0A9W8Z493"/>
<dbReference type="InterPro" id="IPR000719">
    <property type="entry name" value="Prot_kinase_dom"/>
</dbReference>
<keyword evidence="3" id="KW-1185">Reference proteome</keyword>
<name>A0A9W8Z493_9PEZI</name>
<sequence length="299" mass="32865">MASGAAISTGALSVAGDQAGPFKPGDELTADSGLKYRINSVLKENIDLRLYVCRASAQDKDYVVKKAPDNFDYQIDLQKRVAASPNIRTAVYTHDILHNDIRPNNMIVDYEQAGGSQPQPKITAVQITDLDDAVIVSPGKYLRGPLCGNQFCRSPESWARSAQNQASDIFSFGIVAQSSHQRKTPGAGYYPFISLYFGDQEGLNGLIDHLGEEDPFTQRIIELASPFSAPNTRKPFQMRHGVDVQFRDLVSRLTNLAPAARITARQALEHEWFRNERGVVAPKVELEEARAASGIDSLS</sequence>
<evidence type="ECO:0000313" key="2">
    <source>
        <dbReference type="EMBL" id="KAJ4396357.1"/>
    </source>
</evidence>
<dbReference type="GO" id="GO:0005737">
    <property type="term" value="C:cytoplasm"/>
    <property type="evidence" value="ECO:0007669"/>
    <property type="project" value="TreeGrafter"/>
</dbReference>
<dbReference type="EMBL" id="JAPEVB010000001">
    <property type="protein sequence ID" value="KAJ4396357.1"/>
    <property type="molecule type" value="Genomic_DNA"/>
</dbReference>
<dbReference type="InterPro" id="IPR011009">
    <property type="entry name" value="Kinase-like_dom_sf"/>
</dbReference>
<dbReference type="PROSITE" id="PS50011">
    <property type="entry name" value="PROTEIN_KINASE_DOM"/>
    <property type="match status" value="1"/>
</dbReference>
<evidence type="ECO:0000313" key="3">
    <source>
        <dbReference type="Proteomes" id="UP001140453"/>
    </source>
</evidence>
<dbReference type="SUPFAM" id="SSF56112">
    <property type="entry name" value="Protein kinase-like (PK-like)"/>
    <property type="match status" value="1"/>
</dbReference>
<feature type="domain" description="Protein kinase" evidence="1">
    <location>
        <begin position="1"/>
        <end position="273"/>
    </location>
</feature>
<protein>
    <recommendedName>
        <fullName evidence="1">Protein kinase domain-containing protein</fullName>
    </recommendedName>
</protein>
<evidence type="ECO:0000259" key="1">
    <source>
        <dbReference type="PROSITE" id="PS50011"/>
    </source>
</evidence>
<dbReference type="GO" id="GO:0005524">
    <property type="term" value="F:ATP binding"/>
    <property type="evidence" value="ECO:0007669"/>
    <property type="project" value="InterPro"/>
</dbReference>
<dbReference type="Proteomes" id="UP001140453">
    <property type="component" value="Unassembled WGS sequence"/>
</dbReference>
<dbReference type="OrthoDB" id="4062651at2759"/>
<dbReference type="PANTHER" id="PTHR24361">
    <property type="entry name" value="MITOGEN-ACTIVATED KINASE KINASE KINASE"/>
    <property type="match status" value="1"/>
</dbReference>
<proteinExistence type="predicted"/>
<dbReference type="Pfam" id="PF00069">
    <property type="entry name" value="Pkinase"/>
    <property type="match status" value="1"/>
</dbReference>
<dbReference type="Gene3D" id="1.10.510.10">
    <property type="entry name" value="Transferase(Phosphotransferase) domain 1"/>
    <property type="match status" value="1"/>
</dbReference>
<organism evidence="2 3">
    <name type="scientific">Gnomoniopsis smithogilvyi</name>
    <dbReference type="NCBI Taxonomy" id="1191159"/>
    <lineage>
        <taxon>Eukaryota</taxon>
        <taxon>Fungi</taxon>
        <taxon>Dikarya</taxon>
        <taxon>Ascomycota</taxon>
        <taxon>Pezizomycotina</taxon>
        <taxon>Sordariomycetes</taxon>
        <taxon>Sordariomycetidae</taxon>
        <taxon>Diaporthales</taxon>
        <taxon>Gnomoniaceae</taxon>
        <taxon>Gnomoniopsis</taxon>
    </lineage>
</organism>
<gene>
    <name evidence="2" type="ORF">N0V93_000576</name>
</gene>
<comment type="caution">
    <text evidence="2">The sequence shown here is derived from an EMBL/GenBank/DDBJ whole genome shotgun (WGS) entry which is preliminary data.</text>
</comment>
<dbReference type="GO" id="GO:0004674">
    <property type="term" value="F:protein serine/threonine kinase activity"/>
    <property type="evidence" value="ECO:0007669"/>
    <property type="project" value="TreeGrafter"/>
</dbReference>
<accession>A0A9W8Z493</accession>
<dbReference type="SMART" id="SM00220">
    <property type="entry name" value="S_TKc"/>
    <property type="match status" value="1"/>
</dbReference>